<dbReference type="EMBL" id="VITT01000009">
    <property type="protein sequence ID" value="TWB58534.1"/>
    <property type="molecule type" value="Genomic_DNA"/>
</dbReference>
<comment type="caution">
    <text evidence="3">The sequence shown here is derived from an EMBL/GenBank/DDBJ whole genome shotgun (WGS) entry which is preliminary data.</text>
</comment>
<feature type="domain" description="Autotransporter" evidence="2">
    <location>
        <begin position="6392"/>
        <end position="6673"/>
    </location>
</feature>
<dbReference type="PROSITE" id="PS51208">
    <property type="entry name" value="AUTOTRANSPORTER"/>
    <property type="match status" value="1"/>
</dbReference>
<dbReference type="SUPFAM" id="SSF103515">
    <property type="entry name" value="Autotransporter"/>
    <property type="match status" value="1"/>
</dbReference>
<dbReference type="InterPro" id="IPR006626">
    <property type="entry name" value="PbH1"/>
</dbReference>
<feature type="signal peptide" evidence="1">
    <location>
        <begin position="1"/>
        <end position="33"/>
    </location>
</feature>
<gene>
    <name evidence="3" type="ORF">FBZ92_10923</name>
</gene>
<evidence type="ECO:0000259" key="2">
    <source>
        <dbReference type="PROSITE" id="PS51208"/>
    </source>
</evidence>
<protein>
    <submittedName>
        <fullName evidence="3">Uncharacterized protein with beta-barrel porin domain</fullName>
    </submittedName>
</protein>
<keyword evidence="1" id="KW-0732">Signal</keyword>
<dbReference type="InterPro" id="IPR005546">
    <property type="entry name" value="Autotransporte_beta"/>
</dbReference>
<evidence type="ECO:0000256" key="1">
    <source>
        <dbReference type="SAM" id="SignalP"/>
    </source>
</evidence>
<evidence type="ECO:0000313" key="4">
    <source>
        <dbReference type="Proteomes" id="UP000318050"/>
    </source>
</evidence>
<reference evidence="3 4" key="1">
    <citation type="submission" date="2019-06" db="EMBL/GenBank/DDBJ databases">
        <title>Genomic Encyclopedia of Type Strains, Phase IV (KMG-V): Genome sequencing to study the core and pangenomes of soil and plant-associated prokaryotes.</title>
        <authorList>
            <person name="Whitman W."/>
        </authorList>
    </citation>
    <scope>NUCLEOTIDE SEQUENCE [LARGE SCALE GENOMIC DNA]</scope>
    <source>
        <strain evidence="3 4">BR 11140</strain>
    </source>
</reference>
<feature type="chain" id="PRO_5022030342" evidence="1">
    <location>
        <begin position="34"/>
        <end position="6673"/>
    </location>
</feature>
<sequence length="6673" mass="638918">MAKQAITRGQGTKKTQQAFLLGASALAIGVGLAAPKSAWASACGSFSTSSTIGSAAHCTSFIWTGTLGTVINNGTLVASTTSGSTNYAGFSVTGGKTLTAFINNNIIGGTGTTGGSAAIVLTGTPTFTTTSGTITYGISAYTTIGTFVNSATGIISSDGGNGAIRIRDGVKIAGFSNAGTILANGNSALNITGGSIGTLTNSGYIYSSVGGAIDVDVVTTISTVGTIINTGTLRGNSGGTGAVNIFGVVGSINNSGTIVNDSGPGVEVRNYGGFGPTAIFHSHVGQDGTLSTLTNSGLISGSIGVSVGAGGSIANLVNTSIGTIQGGIVIAKTSGNASVTHNGYLGVLNNAGLIIGNVINNGTNVLTITGDTAGGRGTITGASGKGSIISTLANLVVTGGSLLLNDNINVGTGTLISQGTNLTIAAGSTITGNYYQTLTTNTLTTSGLTVTGRATLITGTIVPSFSSASNYIVGTAASLIYSPTGISNVGAAFGSVLAPTGAHFSNIGASGTTLIYYNPLMDYIGGAQASVSVGSTVLNGTSTIYPTALYIASTGTLGTLTNTGTIRGDIVNLSANDLSIRGGTLTTIGTLTGYAGSIGTINNTNSNVVLVSGNLRINDVINVGANTLVNNGANITFGTLGTISLTGNFAQTSASGTLALGTNLLSISGVASIAGTVLSNFTTTVNHTLGEAITVISAAGGLTMGYGTLTGVVSSSGTGINVTGTTVGNNLLAMVQNYYIAGTYGTITNTGTLTAASAVYVASTGTLGAVSNTGVIQGSIVNNSVRDLTLIGGTGTTYGTFTGVTGTAVGSIVNTASNVTLSGNVALNDHVNVTGHTLVNNGGSLYLGSIINVTGNYSQTGGTLAERSAVSGGELIVSGAAVVSGVNYTVVGATGAYHYLQGPAGVTPIIAGGVGSSYTSITYDSGITGLTLGGYTQGTSLWGTVLNDYVGDSLASISIGSGTLLATPAGVATLIYIAGAGTLGTLSNSGTIQGNIANNGSADLNLRGGSSTWGTFAGAGGTLGTITNTNSNVVVSGGQVYLADQVNVGSGLLYNTGGTLGVAPGVTVTGNYLQNNANGTLVLGVGAPLVVSGSATISDGYVKVGSFDSLTNHVAGETTILVQAGAASSYSLVSSQTVPVVQSNVGGLGVIGTQVGNNLQAVVENDYFGTSTAAFTQAGTIVLGTNSQASAALYVAGTATIGTLTNTGVLNGEANLGNGIFMGSSGTLGASIGTLVNSGTIAGRVGVANYNGVIGTIDNSGQILDSLPNSGIYNGNTITLVNNQVAGTIAGAFGIANSNLLGTILNAGLVAGSVTSGSTTAVGIANYGTLNTLTNSGLIMATAARIADGVLNYGTLGTLTNATGGTIGASGTIVSGTSNIIAGVSNGGTIGTLTNSGLVTVTGRNTVTGFNVVAGIANLSSGTIGVLSNASTITATGSITDFSGSRLAGLFNSGMIGTLSNSVGGVINGLDNYTGGNITQLTNAGVITSASRSALFNEGTIGNLSNSGTIQGPTALRLGSSGTIGTFTNSGTIAGSILNGASTALTIGGGAGTVVGVLTGVSGSVGSADKGRITSTGADLVFGTGNLLLNDDITATGRTVANSGASLRLSNTVIITGAYTQGATGTLVLGSGALLSVTGAATVTAGTVTSSGFNAAGNYLAGGSNVTLVQGGAGSSYNTTVVAGGGITGLGLTGSVSGNNLLAVVGNDYVGSSLGSIVNSGSLSYSGANTGAVYVAGTGSLGTLVNSGTIAGSIAVEVAAGGTLGQVVNTGTVSGNLVNLSTNGLVLSGGTVAGTYAGGTITSTLANVTLASGAMVLADAVNVGAGTLVNGGATVQLASIVSVTGNYSQSTGTLVLGTSGELVVSGAATLTGGAVAATLSATGNYIAGQGGTTLVAGGVGSSYSGVSLQANTIAGLVAAAGGVGTNLVVTGVNDYVGTLLPTLNNTGSIGGMQTALFVRSTGSIGTVSNSGTLAGVGAVTGYGASIAGTIGTLTNSGVVSGDGTNGGYGLLNRGTIGTLVNTVGGTFAGLAGTVGYGLINQSILNTVVNYGLMTGHDGGLQNMGTIQLLDNAAGGTIRSNSASAQQGLRNDGTIVTLLNDGLIGNNYGLFQAAGTIQTLVNNGTIAANASGVYMSAAIGTISNSGTISAAHKAIVANSTLTALLNSGTLKGTQALAIGVNGRVGTISNSGVIQGNIVNTGTVGLTIGGGANGTVGTLTGFTGHGTITNTASNVVFSSGDLLLNDNINVGSQTVVNGGASLSLATLTTITGTYSQTSGTLAVTPGTSQLTVSGAASITGGTVKANFTSAGTYLVGTATLVSSSGASSYAGAVVTANSVTGLATGSSIISGNNLLLAIRNDYVGGGLATLANTGSIGGVQTAAYIAATGSVGTLSNSGTLMGTVNALAISAGGSLGTLVNTGALQGNITNASTNALTIVGGNGGTVGTLTGVSGSIGTLSSTGANVVLAGGNLLLNDQVNVTGQTLANNGASVRLGTLLTVTGNYSQSTGTLDVGGNRLVVTGAAVMTGGTVAASLTNGNYLVGQAGPTLVAGGTNSSYTGLSYASGVTGLELTGTQVGTNLRAVSLNDYVGTVLGSLNNTGTISANNAVYVAATGTLATLSNTGTLLGANAALNNLGSIGTITIGTLTGTGTTTSYGTVGLLQGAVGVTNAGSIGTLVSYATIIGTTGAAVDNQGAVYSLGNAGTITGVTAGINNAGSIGGLVNANQITGSIGISNTGTIGFLQNFIFPVDSLTTFIGSINGSATGLSNAGVLGTLINAGAITGSIGLNNSGTVLGLANYLFPTGSLTAVMGSITGSATGVRNTGVIGTLLNMGVISGGNYALYNGAGATLGTIANAGTISGNIANLSTGDLVIAGGGGTLAGGTISNTASNVVFTGGAQVVNDALNVGSHTVVNSGASLTLAGNISVTGNYSQASGTLLVNPSTAQLVVSGAASITGGAVVSTLSSTSNYLVGDAYTLVQGGAGSNYTGVTIATTGVTGLGGTVSTATVGSGLDLLLAVTTDYVGTVLGTLTNSGTINAATAVYIAGTGSLGTLVNTGALQGNITNASTNAFTILGGNGGTVGTLTGFSGSIGTLSSTGANVVLGGGNLLLNDQVNVGGNTLVNSGASVRLGTILTVTGNYSQSAGTLSVGGGRLVVSGGATLSGGTVLTSVSGTANYLVGQAGTATLVAAGAASNYSGVSVGALNNITGLALVGTQAGNNLVTSGANDYVGTLLASASNSGTITAPTAALYVAATGSLGTFINSGRLSASNGTNAYGAFNGGTIGTLANSGLITGSASGSPSSAGYGLFNTGRINALVNSIGGTLSNTGTTGNGLYNSGYINSIGNAGLITGSSPALNNDGTIAVIDNSGTIRSTAGTRTGITNHGSIASLINSGVISGYSAIYQASGSIAALLNTGTIAATGDALFMTANVGTVTNNAGATISAVHTAFYAGGTLSALLNRGTIVGANHALVITSNGRVGTLFNSGLIAGDIANNGTIALTIGGSTGSTIGRLTGATLTNQGTITSTNANMVFSGGKQLLNDMINVGTNTVVNSGTALTLGSTVSITGNYSQSSGTLVVNPGVSQLVVSGLASITGGKVSASLSNTGNYLVGDAYTLVQGTTGSNYTGATLTVTGISGLGSTTSIATIGSNVDMLLAVTNDYIGGTLGSVGNSGTLGGNNAVIVASINASTTGSLGTFNNSGLINANFGISSQGTIGTLLNSGRIIANGTAIYSGGPLASLGSLSNTGTISGVGSSGVALSFGGNVGTITNSGLIHGDGVALYNGGSIGLLANSGTIEGSVINDGASALVIQGGAGTVVGIFTGVSGSIGTIVSTLANVTLAGGNLLLNDQVNVTGQTLANNGASLRLGTILTVTGNYSQSTGTLDVGGNRLVVTGAAVMTGGTVAASLTNGNYLVGQAGPTLVAGGTNSSYTGLSYASGVTGLELTGTQVGTNLRAVSLNDYVGTVLGSLNNTGTISANNAVYVAATGTLATLSNTGTLLGANAALNNLGSIGTITIGTLTGTGTTTSYGTVGLLQGAVGVTNAGSIGTLVSYATIIGTTGAAVDNQGAVYSLGNAGTITGVTAGINNAGSIGGLVNANQITGSIGISNTGTIGFLQNFIFPVDSLTTFIGSINGSATGLSNAGVLGTLINAGAITGSIGLNNSGTVLGLANYLFPTGSLTAVMGSITGSATGVRNTGVIGTLLNMGVISGGNYALYNGAGATLGTIANAGTISGNIANLSTGDLVIAGGGGTLAGGTISNTASNVVFSGGAQVINDALNVGSHTVVNSGASLALGGDISITGNYSQATGTLALSTNHLFVSGVANVSGGVITASVSSIGNYVVGSPTGAILIQGGAGSSYTGVSLTSDVSGLTIATGVDTIGSNVDLVVAAANDYIGGTLGSLGNSGTITGVVTAAYIATTGSLGTLANSGLLDGARYGIRNRGTVGLVDNSGTATGLVGLWNQGVIGTVINTGLLKDAPSAQAAGLNNAGSIGVLTNMGSISSVAYGLYNSGSIGSIDNSGVISATDTVTGRALRNAIGATIAAISNSGTIAGVTALYNQGSVGTIANSGVIAGNVVNTSANALVFTGGTGATIGTLTGATGVGTISSTLANVVLAGGNLALNDQVDVGGTNTLVNSGASLRPTTVIGVTGSYSQSAGTLQVAYGSAQLAVTGAAVLTGGTIAATGVPGTINMLAGVADTVALVAGGTGSSYTGLSYTSDVTGMEVTGSVGGNSLYLAGINDYVGGTLGTLSNSGTISANNAVYVAATGTLGSLTNTGTLLGANAAINNLGSINSILNGTPGTIGSSLGVMVGAVGVANAGSIGTLTSYGTILGTTGAAIDNQGALFGLGNAGTMTGATAGVNNAGTLSVFQNAGLVSGSIGVNNTGTIALLGNIGFGTLIGSISGSATGLRNTGVVGTLVNQGLISGGAYALYNGTSAALGTVLNVGTISGNIANLSTGDLVIAGGGGALTGGSISNTASNVVFAGGAQVLGDTIVNVGSHTVVNSGASLTLAGTVTITGNYSQATGTLALGTNHVEVSGVAAISGGTITADISSITNYIVGSSTGVILVQGGAGSSYTGVGIYSGITGLTIGTGVTTIGSNVDLVLAAVNDYIGGTLASLNNTGTVGGVVTAAYIAGTGSLGTLSNSGLLEGERYGINNQGTIGLVSNSGTASGIVGLFNQGTIGTVVNTGLFKDQQDVNAAGLNNTIGASIGALINQGTISSVPYGLYNSGTIASVDNSGVISATDTVSGQGLHNSIAGVIGTITNSGTIAGVVALYNEGSIGTIANSGTIAGSIVNTSANVLVFTGGSGGTVGTLTGTGGIGTITSTLANVELAGGNLVLNDQVNVGSGTLVNSGANVLLTNAISVTGNYSQSAGTLAMGIGSGTAGELLVSGNAAFTGGTVAVTALSGSNLIAGQSYTIAEVGGSLTTSGLSAAATGFSATLGMGANGAATDLLLTLLSDYVSGTLGTLSNTGTINAATAVLITSAGSLGTLANSGAIIGNVVNASANDLVVVGGSNGTVGSFSGGTIRNSLSNLTFASGAVSLGDAIDVTGHTVSNTGAGLTLASDVAVTGNYSQTAGTLSVAGHSLSVSGAAQVTGGVVDAGMSGTANYLVGDSVTLIRGGNGSTYTGATVVSGLTGLDATGAASGSNLLAVAGNDYIGASLATLNVTGTLANTAGGATALYIAGNGTLGALANSGVVSGNVTNVSARDLTITGGSGTVVGAFTGGTIRNTGANVVFASGNVSLGDAIDVGGTHTVSNIGAAIVLTTDVGVNGTYAQSAGSLNVGGHVLTVSGPALVSGGTVSAGVSGVGNYFVGDSVTMIQGGAGSSYTGAVVTSGVTGLSANGATSGGNLLAVAGNDYIGASLATLNVTGALANTAGGATALYIASTGTLGNLANSGLISGNVVNTSTHDLTINGGGNGAVGRFTGGTITNTGANVVFASGAVSLGDAINVATHTVSNAGASIALASDVAVTGNFGQSSGTLAAGGHVLTVSGAATVAGGVVNAGVSAVGNYLAGDSVTLIQGGTGSNYAGATVTSGLTGLSANAVTSGSNLLAAAGNDYIGASLDTLNNTGTVASPTALYIASTGTLGTLANSGALAGNITNLSTGDLIINGGSATAPGTLTGFNGAIGTISNTGSNVRFTGGVQLLNDHINVGSHTVFNSGATLLVNNAINITGSYSQSAGTLAIGVTSQSSYGNLAVSGAAAFTGGSVLLQGVGSGAGALQAGTYTIASGNGLTLSGVDFTATGYTVTSDLVTVGSTTQLVVKVAGKATNYTAVGNAQGGAAVGTGSALDQIAALASNSITTNPQLAAFTQQVLAPLATLSPAAKQVAVAQLSPSQLTPQLTATSVTPTTTAISQHQETVASLMDGSEKGAAAGSNGREGVIWGEVVGAGVLRGTTTEAAGYRASSSGLVLGADWFASDEVMAGLAFSWINSASVGQGVMAGSLTRVGSYQLTAYSVWRPDFADQKLSVEGQVGWGYNHFDQRRDIAFLGARANANYGGEQYLGKVTVGYDLPQQGAFTFTPQYSLRFVRLVNHAYQEHDAGPANLKVDVLGTNAVTQELGLKVDTQWNTGVGLLSPDLRVAWVHDFKDGPIPTTGVLAGVAFASTTGRVNTDGLAVNLGATLQQSETFSLRLEYNGEYRHDYQSHGGVLRASWSF</sequence>
<organism evidence="3 4">
    <name type="scientific">Nitrospirillum amazonense</name>
    <dbReference type="NCBI Taxonomy" id="28077"/>
    <lineage>
        <taxon>Bacteria</taxon>
        <taxon>Pseudomonadati</taxon>
        <taxon>Pseudomonadota</taxon>
        <taxon>Alphaproteobacteria</taxon>
        <taxon>Rhodospirillales</taxon>
        <taxon>Azospirillaceae</taxon>
        <taxon>Nitrospirillum</taxon>
    </lineage>
</organism>
<dbReference type="Proteomes" id="UP000318050">
    <property type="component" value="Unassembled WGS sequence"/>
</dbReference>
<dbReference type="InterPro" id="IPR036709">
    <property type="entry name" value="Autotransporte_beta_dom_sf"/>
</dbReference>
<accession>A0A560IMY7</accession>
<evidence type="ECO:0000313" key="3">
    <source>
        <dbReference type="EMBL" id="TWB58534.1"/>
    </source>
</evidence>
<name>A0A560IMY7_9PROT</name>
<proteinExistence type="predicted"/>
<dbReference type="SMART" id="SM00869">
    <property type="entry name" value="Autotransporter"/>
    <property type="match status" value="1"/>
</dbReference>
<dbReference type="SMART" id="SM00710">
    <property type="entry name" value="PbH1"/>
    <property type="match status" value="22"/>
</dbReference>